<gene>
    <name evidence="1" type="ORF">FAEPRAM212_02720</name>
</gene>
<accession>A8SFD2</accession>
<proteinExistence type="predicted"/>
<protein>
    <submittedName>
        <fullName evidence="1">Uncharacterized protein</fullName>
    </submittedName>
</protein>
<evidence type="ECO:0000313" key="1">
    <source>
        <dbReference type="EMBL" id="EDP19937.1"/>
    </source>
</evidence>
<sequence length="35" mass="3783">MFGKEDGNQHRMASRQRIRLSACKKSCACAAGISA</sequence>
<comment type="caution">
    <text evidence="1">The sequence shown here is derived from an EMBL/GenBank/DDBJ whole genome shotgun (WGS) entry which is preliminary data.</text>
</comment>
<evidence type="ECO:0000313" key="2">
    <source>
        <dbReference type="Proteomes" id="UP000005945"/>
    </source>
</evidence>
<dbReference type="HOGENOM" id="CLU_3365070_0_0_9"/>
<dbReference type="Proteomes" id="UP000005945">
    <property type="component" value="Unassembled WGS sequence"/>
</dbReference>
<reference evidence="1 2" key="1">
    <citation type="submission" date="2007-09" db="EMBL/GenBank/DDBJ databases">
        <title>Draft genome sequence of Faecalibacterium prausnitzii M21/2.</title>
        <authorList>
            <person name="Sudarsanam P."/>
            <person name="Ley R."/>
            <person name="Guruge J."/>
            <person name="Turnbaugh P.J."/>
            <person name="Mahowald M."/>
            <person name="Liep D."/>
            <person name="Gordon J."/>
        </authorList>
    </citation>
    <scope>NUCLEOTIDE SEQUENCE [LARGE SCALE GENOMIC DNA]</scope>
    <source>
        <strain evidence="1 2">M21/2</strain>
    </source>
</reference>
<reference evidence="1 2" key="2">
    <citation type="submission" date="2007-09" db="EMBL/GenBank/DDBJ databases">
        <authorList>
            <person name="Fulton L."/>
            <person name="Clifton S."/>
            <person name="Fulton B."/>
            <person name="Xu J."/>
            <person name="Minx P."/>
            <person name="Pepin K.H."/>
            <person name="Johnson M."/>
            <person name="Thiruvilangam P."/>
            <person name="Bhonagiri V."/>
            <person name="Nash W.E."/>
            <person name="Mardis E.R."/>
            <person name="Wilson R.K."/>
        </authorList>
    </citation>
    <scope>NUCLEOTIDE SEQUENCE [LARGE SCALE GENOMIC DNA]</scope>
    <source>
        <strain evidence="1 2">M21/2</strain>
    </source>
</reference>
<name>A8SFD2_9FIRM</name>
<dbReference type="AlphaFoldDB" id="A8SFD2"/>
<organism evidence="1 2">
    <name type="scientific">Faecalibacterium prausnitzii M21/2</name>
    <dbReference type="NCBI Taxonomy" id="411485"/>
    <lineage>
        <taxon>Bacteria</taxon>
        <taxon>Bacillati</taxon>
        <taxon>Bacillota</taxon>
        <taxon>Clostridia</taxon>
        <taxon>Eubacteriales</taxon>
        <taxon>Oscillospiraceae</taxon>
        <taxon>Faecalibacterium</taxon>
    </lineage>
</organism>
<dbReference type="EMBL" id="ABED02000029">
    <property type="protein sequence ID" value="EDP19937.1"/>
    <property type="molecule type" value="Genomic_DNA"/>
</dbReference>